<dbReference type="SUPFAM" id="SSF46689">
    <property type="entry name" value="Homeodomain-like"/>
    <property type="match status" value="1"/>
</dbReference>
<dbReference type="KEGG" id="rgr:FZ934_19300"/>
<dbReference type="GO" id="GO:0000976">
    <property type="term" value="F:transcription cis-regulatory region binding"/>
    <property type="evidence" value="ECO:0007669"/>
    <property type="project" value="TreeGrafter"/>
</dbReference>
<keyword evidence="1 2" id="KW-0238">DNA-binding</keyword>
<name>A0A5Q0CFD5_9HYPH</name>
<dbReference type="Pfam" id="PF00440">
    <property type="entry name" value="TetR_N"/>
    <property type="match status" value="1"/>
</dbReference>
<dbReference type="PANTHER" id="PTHR30055">
    <property type="entry name" value="HTH-TYPE TRANSCRIPTIONAL REGULATOR RUTR"/>
    <property type="match status" value="1"/>
</dbReference>
<dbReference type="OrthoDB" id="7584337at2"/>
<feature type="domain" description="HTH tetR-type" evidence="3">
    <location>
        <begin position="20"/>
        <end position="80"/>
    </location>
</feature>
<dbReference type="InterPro" id="IPR009057">
    <property type="entry name" value="Homeodomain-like_sf"/>
</dbReference>
<evidence type="ECO:0000313" key="5">
    <source>
        <dbReference type="Proteomes" id="UP000326881"/>
    </source>
</evidence>
<protein>
    <submittedName>
        <fullName evidence="4">TetR/AcrR family transcriptional regulator</fullName>
    </submittedName>
</protein>
<keyword evidence="4" id="KW-0614">Plasmid</keyword>
<dbReference type="AlphaFoldDB" id="A0A5Q0CFD5"/>
<proteinExistence type="predicted"/>
<dbReference type="InterPro" id="IPR036271">
    <property type="entry name" value="Tet_transcr_reg_TetR-rel_C_sf"/>
</dbReference>
<dbReference type="InterPro" id="IPR001647">
    <property type="entry name" value="HTH_TetR"/>
</dbReference>
<keyword evidence="5" id="KW-1185">Reference proteome</keyword>
<evidence type="ECO:0000256" key="2">
    <source>
        <dbReference type="PROSITE-ProRule" id="PRU00335"/>
    </source>
</evidence>
<dbReference type="SUPFAM" id="SSF48498">
    <property type="entry name" value="Tetracyclin repressor-like, C-terminal domain"/>
    <property type="match status" value="1"/>
</dbReference>
<dbReference type="Pfam" id="PF14246">
    <property type="entry name" value="TetR_C_7"/>
    <property type="match status" value="1"/>
</dbReference>
<organism evidence="4 5">
    <name type="scientific">Rhizobium grahamii</name>
    <dbReference type="NCBI Taxonomy" id="1120045"/>
    <lineage>
        <taxon>Bacteria</taxon>
        <taxon>Pseudomonadati</taxon>
        <taxon>Pseudomonadota</taxon>
        <taxon>Alphaproteobacteria</taxon>
        <taxon>Hyphomicrobiales</taxon>
        <taxon>Rhizobiaceae</taxon>
        <taxon>Rhizobium/Agrobacterium group</taxon>
        <taxon>Rhizobium</taxon>
    </lineage>
</organism>
<dbReference type="PRINTS" id="PR00455">
    <property type="entry name" value="HTHTETR"/>
</dbReference>
<evidence type="ECO:0000313" key="4">
    <source>
        <dbReference type="EMBL" id="QFY62539.1"/>
    </source>
</evidence>
<dbReference type="EMBL" id="CP043499">
    <property type="protein sequence ID" value="QFY62539.1"/>
    <property type="molecule type" value="Genomic_DNA"/>
</dbReference>
<geneLocation type="plasmid" evidence="4 5">
    <name>unnamed</name>
</geneLocation>
<dbReference type="PROSITE" id="PS50977">
    <property type="entry name" value="HTH_TETR_2"/>
    <property type="match status" value="1"/>
</dbReference>
<feature type="DNA-binding region" description="H-T-H motif" evidence="2">
    <location>
        <begin position="43"/>
        <end position="62"/>
    </location>
</feature>
<dbReference type="InterPro" id="IPR050109">
    <property type="entry name" value="HTH-type_TetR-like_transc_reg"/>
</dbReference>
<dbReference type="GO" id="GO:0003700">
    <property type="term" value="F:DNA-binding transcription factor activity"/>
    <property type="evidence" value="ECO:0007669"/>
    <property type="project" value="TreeGrafter"/>
</dbReference>
<dbReference type="RefSeq" id="WP_153272530.1">
    <property type="nucleotide sequence ID" value="NZ_CP043499.1"/>
</dbReference>
<accession>A0A5Q0CFD5</accession>
<sequence length="221" mass="24569">MQDAGTEKRPRGRPQVRCDDDTRRVIIEAANDQFRKAGYASASISAIAQTAGVSTKTLYRLFPAKADLFSALISSRIDGYFLGLDHDTLSGLGLEEGLERLILAYGRLTLSTDTITITRLVLGESDRFPELAKVFYEKAMMRTSHVMEAWLALQVERNLIHLDDPAAATGMLRGMMTMEPQRAAMIGMIDIISDQQIVQRARDCATLFLKGCVVKRQIVNE</sequence>
<gene>
    <name evidence="4" type="ORF">FZ934_19300</name>
</gene>
<dbReference type="PANTHER" id="PTHR30055:SF223">
    <property type="entry name" value="HTH-TYPE TRANSCRIPTIONAL REGULATOR UIDR"/>
    <property type="match status" value="1"/>
</dbReference>
<evidence type="ECO:0000259" key="3">
    <source>
        <dbReference type="PROSITE" id="PS50977"/>
    </source>
</evidence>
<reference evidence="4 5" key="1">
    <citation type="submission" date="2019-08" db="EMBL/GenBank/DDBJ databases">
        <title>Prosopis cineraria nodule microbiome.</title>
        <authorList>
            <person name="Ali R."/>
            <person name="Chaluvadi S.R."/>
            <person name="Wang X."/>
        </authorList>
    </citation>
    <scope>NUCLEOTIDE SEQUENCE [LARGE SCALE GENOMIC DNA]</scope>
    <source>
        <strain evidence="4 5">BG7</strain>
        <plasmid evidence="4 5">unnamed</plasmid>
    </source>
</reference>
<dbReference type="InterPro" id="IPR039536">
    <property type="entry name" value="TetR_C_Proteobacteria"/>
</dbReference>
<evidence type="ECO:0000256" key="1">
    <source>
        <dbReference type="ARBA" id="ARBA00023125"/>
    </source>
</evidence>
<dbReference type="Gene3D" id="1.10.357.10">
    <property type="entry name" value="Tetracycline Repressor, domain 2"/>
    <property type="match status" value="1"/>
</dbReference>
<dbReference type="Proteomes" id="UP000326881">
    <property type="component" value="Plasmid unnamed"/>
</dbReference>